<dbReference type="EMBL" id="MDKC01000032">
    <property type="protein sequence ID" value="ODG90994.1"/>
    <property type="molecule type" value="Genomic_DNA"/>
</dbReference>
<evidence type="ECO:0000313" key="1">
    <source>
        <dbReference type="EMBL" id="ODG90994.1"/>
    </source>
</evidence>
<sequence length="195" mass="23067">MFRFFKFKKKVSFSEQLCELQKIGIQLNPIINEELILAEYSEEEFEREPYLLLLIALGSELELNENYCSNEIWYLDTECIEDTGDYVRIAERIRDLSKNYLDFKNIKDNVDIENQEASISFTLDEKDYCWKLEVNDDWIDEQIIVQFNDLLEIKNTDKRVYILDLGGQDCLVGIYSKEQVKKLNNLLKGSKFVSL</sequence>
<comment type="caution">
    <text evidence="1">The sequence shown here is derived from an EMBL/GenBank/DDBJ whole genome shotgun (WGS) entry which is preliminary data.</text>
</comment>
<dbReference type="Proteomes" id="UP000094580">
    <property type="component" value="Unassembled WGS sequence"/>
</dbReference>
<gene>
    <name evidence="1" type="ORF">BED47_08115</name>
</gene>
<protein>
    <submittedName>
        <fullName evidence="1">Uncharacterized protein</fullName>
    </submittedName>
</protein>
<name>A0ABX2ZNU8_9BACI</name>
<dbReference type="RefSeq" id="WP_069034388.1">
    <property type="nucleotide sequence ID" value="NZ_MDKC01000032.1"/>
</dbReference>
<accession>A0ABX2ZNU8</accession>
<reference evidence="1 2" key="1">
    <citation type="submission" date="2016-07" db="EMBL/GenBank/DDBJ databases">
        <authorList>
            <person name="Townsley L."/>
            <person name="Shank E.A."/>
        </authorList>
    </citation>
    <scope>NUCLEOTIDE SEQUENCE [LARGE SCALE GENOMIC DNA]</scope>
    <source>
        <strain evidence="1 2">CH01</strain>
    </source>
</reference>
<proteinExistence type="predicted"/>
<evidence type="ECO:0000313" key="2">
    <source>
        <dbReference type="Proteomes" id="UP000094580"/>
    </source>
</evidence>
<keyword evidence="2" id="KW-1185">Reference proteome</keyword>
<organism evidence="1 2">
    <name type="scientific">Gottfriedia luciferensis</name>
    <dbReference type="NCBI Taxonomy" id="178774"/>
    <lineage>
        <taxon>Bacteria</taxon>
        <taxon>Bacillati</taxon>
        <taxon>Bacillota</taxon>
        <taxon>Bacilli</taxon>
        <taxon>Bacillales</taxon>
        <taxon>Bacillaceae</taxon>
        <taxon>Gottfriedia</taxon>
    </lineage>
</organism>